<reference evidence="4 5" key="1">
    <citation type="submission" date="2015-04" db="EMBL/GenBank/DDBJ databases">
        <title>Lasius niger genome sequencing.</title>
        <authorList>
            <person name="Konorov E.A."/>
            <person name="Nikitin M.A."/>
            <person name="Kirill M.V."/>
            <person name="Chang P."/>
        </authorList>
    </citation>
    <scope>NUCLEOTIDE SEQUENCE [LARGE SCALE GENOMIC DNA]</scope>
    <source>
        <tissue evidence="4">Whole</tissue>
    </source>
</reference>
<protein>
    <submittedName>
        <fullName evidence="4">Centromere-associated protein e-like protein</fullName>
    </submittedName>
</protein>
<feature type="compositionally biased region" description="Low complexity" evidence="2">
    <location>
        <begin position="83"/>
        <end position="94"/>
    </location>
</feature>
<evidence type="ECO:0000259" key="3">
    <source>
        <dbReference type="Pfam" id="PF16034"/>
    </source>
</evidence>
<feature type="domain" description="Janus kinase and microtubule-interacting protein C-terminal" evidence="3">
    <location>
        <begin position="130"/>
        <end position="203"/>
    </location>
</feature>
<dbReference type="InterPro" id="IPR031994">
    <property type="entry name" value="JAKMIP_C"/>
</dbReference>
<feature type="coiled-coil region" evidence="1">
    <location>
        <begin position="350"/>
        <end position="387"/>
    </location>
</feature>
<sequence>VESYVRAVDSDRAINEIEVERLRELALEQQEVIEILKQTVKERERKLEQLSNKKKKEEFYKQWLELEPVAEVDDEEDHEDNDSALSSAPSSMSPQPGGYGQWQNNGITKEAYEAVLFEIEELQSKFLREQRELSCAKVQICDLEKALLQERCADRDKEVNELNDKLRAAEEREATLLVELSEIREQNELLEFRLLELEEIPVRRDSLDHAMDSGIVSPEPIHANKAHLTNQQRSRAVATVIPYTNNATLMNPVKSASPVLPRKPPLTLQESGIFEEEEHEDDEKLEVELTSRSTQTDVPSGELLQEVQRLQELRARIQERAAKTTTSIFHPIDSSKIYFDVSTMDSIVQLTSYQERVRDLEERLEIYDETERDREREKQLSKQREEELLDENYRLTEKIYWLENELRNITGSSFGENIDGYKNGTLIMQRIKNKEHIKYQVLETSENFKDVQDRLKDTNCTRSTQTIETWLNNMTVPRCQDQDNVENFDQQIALGAQCNVTLVSLEEKKKEDEVEFSELDEPVVIDLTKSDSEKKVRRRRIKNNEQEIRSAKTARMANVRFIRDVSFERKSYPLVLYQEICV</sequence>
<dbReference type="PaxDb" id="67767-A0A0J7KHI4"/>
<dbReference type="OrthoDB" id="6424487at2759"/>
<dbReference type="AlphaFoldDB" id="A0A0J7KHI4"/>
<dbReference type="STRING" id="67767.A0A0J7KHI4"/>
<evidence type="ECO:0000256" key="2">
    <source>
        <dbReference type="SAM" id="MobiDB-lite"/>
    </source>
</evidence>
<evidence type="ECO:0000313" key="4">
    <source>
        <dbReference type="EMBL" id="KMQ89694.1"/>
    </source>
</evidence>
<keyword evidence="1" id="KW-0175">Coiled coil</keyword>
<dbReference type="Proteomes" id="UP000036403">
    <property type="component" value="Unassembled WGS sequence"/>
</dbReference>
<feature type="non-terminal residue" evidence="4">
    <location>
        <position position="1"/>
    </location>
</feature>
<accession>A0A0J7KHI4</accession>
<name>A0A0J7KHI4_LASNI</name>
<feature type="compositionally biased region" description="Acidic residues" evidence="2">
    <location>
        <begin position="71"/>
        <end position="82"/>
    </location>
</feature>
<keyword evidence="5" id="KW-1185">Reference proteome</keyword>
<feature type="coiled-coil region" evidence="1">
    <location>
        <begin position="19"/>
        <end position="56"/>
    </location>
</feature>
<dbReference type="Pfam" id="PF16034">
    <property type="entry name" value="JAKMIP_CC3"/>
    <property type="match status" value="1"/>
</dbReference>
<evidence type="ECO:0000256" key="1">
    <source>
        <dbReference type="SAM" id="Coils"/>
    </source>
</evidence>
<comment type="caution">
    <text evidence="4">The sequence shown here is derived from an EMBL/GenBank/DDBJ whole genome shotgun (WGS) entry which is preliminary data.</text>
</comment>
<organism evidence="4 5">
    <name type="scientific">Lasius niger</name>
    <name type="common">Black garden ant</name>
    <dbReference type="NCBI Taxonomy" id="67767"/>
    <lineage>
        <taxon>Eukaryota</taxon>
        <taxon>Metazoa</taxon>
        <taxon>Ecdysozoa</taxon>
        <taxon>Arthropoda</taxon>
        <taxon>Hexapoda</taxon>
        <taxon>Insecta</taxon>
        <taxon>Pterygota</taxon>
        <taxon>Neoptera</taxon>
        <taxon>Endopterygota</taxon>
        <taxon>Hymenoptera</taxon>
        <taxon>Apocrita</taxon>
        <taxon>Aculeata</taxon>
        <taxon>Formicoidea</taxon>
        <taxon>Formicidae</taxon>
        <taxon>Formicinae</taxon>
        <taxon>Lasius</taxon>
        <taxon>Lasius</taxon>
    </lineage>
</organism>
<evidence type="ECO:0000313" key="5">
    <source>
        <dbReference type="Proteomes" id="UP000036403"/>
    </source>
</evidence>
<feature type="coiled-coil region" evidence="1">
    <location>
        <begin position="119"/>
        <end position="200"/>
    </location>
</feature>
<proteinExistence type="predicted"/>
<gene>
    <name evidence="4" type="ORF">RF55_10649</name>
</gene>
<feature type="region of interest" description="Disordered" evidence="2">
    <location>
        <begin position="71"/>
        <end position="104"/>
    </location>
</feature>
<dbReference type="EMBL" id="LBMM01007494">
    <property type="protein sequence ID" value="KMQ89694.1"/>
    <property type="molecule type" value="Genomic_DNA"/>
</dbReference>